<name>A0A378WW89_9NEIS</name>
<dbReference type="GO" id="GO:0046872">
    <property type="term" value="F:metal ion binding"/>
    <property type="evidence" value="ECO:0007669"/>
    <property type="project" value="UniProtKB-KW"/>
</dbReference>
<keyword evidence="9 13" id="KW-0472">Membrane</keyword>
<keyword evidence="3" id="KW-0997">Cell inner membrane</keyword>
<evidence type="ECO:0000313" key="14">
    <source>
        <dbReference type="EMBL" id="SUA44583.1"/>
    </source>
</evidence>
<dbReference type="GO" id="GO:0005886">
    <property type="term" value="C:plasma membrane"/>
    <property type="evidence" value="ECO:0007669"/>
    <property type="project" value="UniProtKB-SubCell"/>
</dbReference>
<dbReference type="PANTHER" id="PTHR28259:SF1">
    <property type="entry name" value="FLUORIDE EXPORT PROTEIN 1-RELATED"/>
    <property type="match status" value="1"/>
</dbReference>
<dbReference type="GO" id="GO:0062054">
    <property type="term" value="F:fluoride channel activity"/>
    <property type="evidence" value="ECO:0007669"/>
    <property type="project" value="UniProtKB-UniRule"/>
</dbReference>
<dbReference type="GO" id="GO:0140114">
    <property type="term" value="P:cellular detoxification of fluoride"/>
    <property type="evidence" value="ECO:0007669"/>
    <property type="project" value="UniProtKB-UniRule"/>
</dbReference>
<reference evidence="14 15" key="1">
    <citation type="submission" date="2018-06" db="EMBL/GenBank/DDBJ databases">
        <authorList>
            <consortium name="Pathogen Informatics"/>
            <person name="Doyle S."/>
        </authorList>
    </citation>
    <scope>NUCLEOTIDE SEQUENCE [LARGE SCALE GENOMIC DNA]</scope>
    <source>
        <strain evidence="14 15">NCTC12229</strain>
    </source>
</reference>
<keyword evidence="10 13" id="KW-0407">Ion channel</keyword>
<comment type="catalytic activity">
    <reaction evidence="12">
        <text>fluoride(in) = fluoride(out)</text>
        <dbReference type="Rhea" id="RHEA:76159"/>
        <dbReference type="ChEBI" id="CHEBI:17051"/>
    </reaction>
    <physiologicalReaction direction="left-to-right" evidence="12">
        <dbReference type="Rhea" id="RHEA:76160"/>
    </physiologicalReaction>
</comment>
<dbReference type="PANTHER" id="PTHR28259">
    <property type="entry name" value="FLUORIDE EXPORT PROTEIN 1-RELATED"/>
    <property type="match status" value="1"/>
</dbReference>
<dbReference type="Proteomes" id="UP000254055">
    <property type="component" value="Unassembled WGS sequence"/>
</dbReference>
<feature type="binding site" evidence="13">
    <location>
        <position position="75"/>
    </location>
    <ligand>
        <name>Na(+)</name>
        <dbReference type="ChEBI" id="CHEBI:29101"/>
        <note>structural</note>
    </ligand>
</feature>
<evidence type="ECO:0000256" key="11">
    <source>
        <dbReference type="ARBA" id="ARBA00035120"/>
    </source>
</evidence>
<dbReference type="Pfam" id="PF02537">
    <property type="entry name" value="CRCB"/>
    <property type="match status" value="1"/>
</dbReference>
<keyword evidence="7 13" id="KW-0915">Sodium</keyword>
<dbReference type="EMBL" id="UGRS01000002">
    <property type="protein sequence ID" value="SUA44583.1"/>
    <property type="molecule type" value="Genomic_DNA"/>
</dbReference>
<dbReference type="RefSeq" id="WP_115134658.1">
    <property type="nucleotide sequence ID" value="NZ_UGRS01000002.1"/>
</dbReference>
<evidence type="ECO:0000256" key="10">
    <source>
        <dbReference type="ARBA" id="ARBA00023303"/>
    </source>
</evidence>
<dbReference type="InterPro" id="IPR003691">
    <property type="entry name" value="FluC"/>
</dbReference>
<feature type="binding site" evidence="13">
    <location>
        <position position="78"/>
    </location>
    <ligand>
        <name>Na(+)</name>
        <dbReference type="ChEBI" id="CHEBI:29101"/>
        <note>structural</note>
    </ligand>
</feature>
<evidence type="ECO:0000256" key="2">
    <source>
        <dbReference type="ARBA" id="ARBA00022475"/>
    </source>
</evidence>
<evidence type="ECO:0000256" key="4">
    <source>
        <dbReference type="ARBA" id="ARBA00022692"/>
    </source>
</evidence>
<comment type="similarity">
    <text evidence="11 13">Belongs to the fluoride channel Fluc/FEX (TC 1.A.43) family.</text>
</comment>
<evidence type="ECO:0000313" key="15">
    <source>
        <dbReference type="Proteomes" id="UP000254055"/>
    </source>
</evidence>
<dbReference type="NCBIfam" id="TIGR00494">
    <property type="entry name" value="crcB"/>
    <property type="match status" value="1"/>
</dbReference>
<keyword evidence="4 13" id="KW-0812">Transmembrane</keyword>
<comment type="subcellular location">
    <subcellularLocation>
        <location evidence="1 13">Cell membrane</location>
        <topology evidence="1 13">Multi-pass membrane protein</topology>
    </subcellularLocation>
</comment>
<evidence type="ECO:0000256" key="13">
    <source>
        <dbReference type="HAMAP-Rule" id="MF_00454"/>
    </source>
</evidence>
<feature type="transmembrane region" description="Helical" evidence="13">
    <location>
        <begin position="67"/>
        <end position="85"/>
    </location>
</feature>
<evidence type="ECO:0000256" key="8">
    <source>
        <dbReference type="ARBA" id="ARBA00023065"/>
    </source>
</evidence>
<sequence length="128" mass="13983">MPVNLSAVIVGAALGALLRWALGHWFAHTFSWFAFGTLAANWIGAYIIGIIAALSELFPSIDPHWRLLLITGFLGSLTTFSGFSLEVVNMLNSQRWSAAIAVSSLHLFGSFILTALGMMTVHLFRNLF</sequence>
<evidence type="ECO:0000256" key="5">
    <source>
        <dbReference type="ARBA" id="ARBA00022723"/>
    </source>
</evidence>
<evidence type="ECO:0000256" key="7">
    <source>
        <dbReference type="ARBA" id="ARBA00023053"/>
    </source>
</evidence>
<keyword evidence="5 13" id="KW-0479">Metal-binding</keyword>
<protein>
    <recommendedName>
        <fullName evidence="13">Fluoride-specific ion channel FluC</fullName>
    </recommendedName>
</protein>
<keyword evidence="8 13" id="KW-0406">Ion transport</keyword>
<feature type="transmembrane region" description="Helical" evidence="13">
    <location>
        <begin position="105"/>
        <end position="124"/>
    </location>
</feature>
<comment type="function">
    <text evidence="13">Fluoride-specific ion channel. Important for reducing fluoride concentration in the cell, thus reducing its toxicity.</text>
</comment>
<accession>A0A378WW89</accession>
<dbReference type="NCBIfam" id="NF010792">
    <property type="entry name" value="PRK14196.1"/>
    <property type="match status" value="1"/>
</dbReference>
<proteinExistence type="inferred from homology"/>
<evidence type="ECO:0000256" key="3">
    <source>
        <dbReference type="ARBA" id="ARBA00022519"/>
    </source>
</evidence>
<feature type="transmembrane region" description="Helical" evidence="13">
    <location>
        <begin position="33"/>
        <end position="55"/>
    </location>
</feature>
<gene>
    <name evidence="13 14" type="primary">crcB</name>
    <name evidence="13" type="synonym">fluC</name>
    <name evidence="14" type="ORF">NCTC12229_02082</name>
</gene>
<keyword evidence="6 13" id="KW-1133">Transmembrane helix</keyword>
<keyword evidence="13" id="KW-0813">Transport</keyword>
<dbReference type="HAMAP" id="MF_00454">
    <property type="entry name" value="FluC"/>
    <property type="match status" value="1"/>
</dbReference>
<keyword evidence="2 13" id="KW-1003">Cell membrane</keyword>
<evidence type="ECO:0000256" key="12">
    <source>
        <dbReference type="ARBA" id="ARBA00035585"/>
    </source>
</evidence>
<evidence type="ECO:0000256" key="6">
    <source>
        <dbReference type="ARBA" id="ARBA00022989"/>
    </source>
</evidence>
<evidence type="ECO:0000256" key="1">
    <source>
        <dbReference type="ARBA" id="ARBA00004651"/>
    </source>
</evidence>
<dbReference type="AlphaFoldDB" id="A0A378WW89"/>
<organism evidence="14 15">
    <name type="scientific">Neisseria zoodegmatis</name>
    <dbReference type="NCBI Taxonomy" id="326523"/>
    <lineage>
        <taxon>Bacteria</taxon>
        <taxon>Pseudomonadati</taxon>
        <taxon>Pseudomonadota</taxon>
        <taxon>Betaproteobacteria</taxon>
        <taxon>Neisseriales</taxon>
        <taxon>Neisseriaceae</taxon>
        <taxon>Neisseria</taxon>
    </lineage>
</organism>
<dbReference type="OrthoDB" id="9806299at2"/>
<comment type="activity regulation">
    <text evidence="13">Na(+) is not transported, but it plays an essential structural role and its presence is essential for fluoride channel function.</text>
</comment>
<evidence type="ECO:0000256" key="9">
    <source>
        <dbReference type="ARBA" id="ARBA00023136"/>
    </source>
</evidence>